<sequence>MNIPFPIIYPHMICPDWFNADRPYDEDAELTRMEEANKRWLNSVAKKYMKHTPIEKPNTEPMEEAETDDDGNDDPEESEESHDVDEVEEMPTNTTTTTESPPRNNDVEPESSTESPEESPADTADLEVEATLYPYVAQDD</sequence>
<comment type="pathway">
    <text evidence="1">Protein modification; protein ubiquitination.</text>
</comment>
<evidence type="ECO:0000256" key="1">
    <source>
        <dbReference type="ARBA" id="ARBA00004906"/>
    </source>
</evidence>
<proteinExistence type="inferred from homology"/>
<dbReference type="GO" id="GO:0005680">
    <property type="term" value="C:anaphase-promoting complex"/>
    <property type="evidence" value="ECO:0007669"/>
    <property type="project" value="InterPro"/>
</dbReference>
<dbReference type="PANTHER" id="PTHR22526:SF2">
    <property type="entry name" value="ANAPHASE PROMOTING COMPLEX C SUBUNIT 15, PSEUDOGENE-RELATED"/>
    <property type="match status" value="1"/>
</dbReference>
<comment type="similarity">
    <text evidence="2">Belongs to the APC15 family.</text>
</comment>
<keyword evidence="5" id="KW-0131">Cell cycle</keyword>
<feature type="compositionally biased region" description="Acidic residues" evidence="6">
    <location>
        <begin position="61"/>
        <end position="89"/>
    </location>
</feature>
<evidence type="ECO:0000313" key="8">
    <source>
        <dbReference type="Proteomes" id="UP001153954"/>
    </source>
</evidence>
<evidence type="ECO:0008006" key="9">
    <source>
        <dbReference type="Google" id="ProtNLM"/>
    </source>
</evidence>
<feature type="compositionally biased region" description="Acidic residues" evidence="6">
    <location>
        <begin position="107"/>
        <end position="128"/>
    </location>
</feature>
<dbReference type="InterPro" id="IPR026182">
    <property type="entry name" value="ANAPC15"/>
</dbReference>
<feature type="compositionally biased region" description="Low complexity" evidence="6">
    <location>
        <begin position="90"/>
        <end position="106"/>
    </location>
</feature>
<dbReference type="Pfam" id="PF15243">
    <property type="entry name" value="ANAPC15"/>
    <property type="match status" value="1"/>
</dbReference>
<dbReference type="GO" id="GO:0090266">
    <property type="term" value="P:regulation of mitotic cell cycle spindle assembly checkpoint"/>
    <property type="evidence" value="ECO:0007669"/>
    <property type="project" value="InterPro"/>
</dbReference>
<evidence type="ECO:0000256" key="5">
    <source>
        <dbReference type="ARBA" id="ARBA00023306"/>
    </source>
</evidence>
<gene>
    <name evidence="7" type="ORF">EEDITHA_LOCUS18187</name>
</gene>
<organism evidence="7 8">
    <name type="scientific">Euphydryas editha</name>
    <name type="common">Edith's checkerspot</name>
    <dbReference type="NCBI Taxonomy" id="104508"/>
    <lineage>
        <taxon>Eukaryota</taxon>
        <taxon>Metazoa</taxon>
        <taxon>Ecdysozoa</taxon>
        <taxon>Arthropoda</taxon>
        <taxon>Hexapoda</taxon>
        <taxon>Insecta</taxon>
        <taxon>Pterygota</taxon>
        <taxon>Neoptera</taxon>
        <taxon>Endopterygota</taxon>
        <taxon>Lepidoptera</taxon>
        <taxon>Glossata</taxon>
        <taxon>Ditrysia</taxon>
        <taxon>Papilionoidea</taxon>
        <taxon>Nymphalidae</taxon>
        <taxon>Nymphalinae</taxon>
        <taxon>Euphydryas</taxon>
    </lineage>
</organism>
<dbReference type="AlphaFoldDB" id="A0AAU9V0F7"/>
<keyword evidence="8" id="KW-1185">Reference proteome</keyword>
<evidence type="ECO:0000256" key="6">
    <source>
        <dbReference type="SAM" id="MobiDB-lite"/>
    </source>
</evidence>
<protein>
    <recommendedName>
        <fullName evidence="9">Anaphase-promoting complex subunit 15</fullName>
    </recommendedName>
</protein>
<keyword evidence="3" id="KW-0132">Cell division</keyword>
<dbReference type="PANTHER" id="PTHR22526">
    <property type="entry name" value="ANAPHASE PROMOTING COMPLEX C SUBUNIT 15, PSEUDOGENE-RELATED"/>
    <property type="match status" value="1"/>
</dbReference>
<evidence type="ECO:0000256" key="2">
    <source>
        <dbReference type="ARBA" id="ARBA00009618"/>
    </source>
</evidence>
<feature type="region of interest" description="Disordered" evidence="6">
    <location>
        <begin position="50"/>
        <end position="140"/>
    </location>
</feature>
<dbReference type="GO" id="GO:0051301">
    <property type="term" value="P:cell division"/>
    <property type="evidence" value="ECO:0007669"/>
    <property type="project" value="UniProtKB-KW"/>
</dbReference>
<dbReference type="EMBL" id="CAKOGL010000026">
    <property type="protein sequence ID" value="CAH2103710.1"/>
    <property type="molecule type" value="Genomic_DNA"/>
</dbReference>
<keyword evidence="4" id="KW-0498">Mitosis</keyword>
<evidence type="ECO:0000256" key="3">
    <source>
        <dbReference type="ARBA" id="ARBA00022618"/>
    </source>
</evidence>
<name>A0AAU9V0F7_EUPED</name>
<comment type="caution">
    <text evidence="7">The sequence shown here is derived from an EMBL/GenBank/DDBJ whole genome shotgun (WGS) entry which is preliminary data.</text>
</comment>
<evidence type="ECO:0000256" key="4">
    <source>
        <dbReference type="ARBA" id="ARBA00022776"/>
    </source>
</evidence>
<evidence type="ECO:0000313" key="7">
    <source>
        <dbReference type="EMBL" id="CAH2103710.1"/>
    </source>
</evidence>
<accession>A0AAU9V0F7</accession>
<reference evidence="7" key="1">
    <citation type="submission" date="2022-03" db="EMBL/GenBank/DDBJ databases">
        <authorList>
            <person name="Tunstrom K."/>
        </authorList>
    </citation>
    <scope>NUCLEOTIDE SEQUENCE</scope>
</reference>
<dbReference type="Proteomes" id="UP001153954">
    <property type="component" value="Unassembled WGS sequence"/>
</dbReference>